<dbReference type="AlphaFoldDB" id="A0AAU9KNF5"/>
<comment type="caution">
    <text evidence="1">The sequence shown here is derived from an EMBL/GenBank/DDBJ whole genome shotgun (WGS) entry which is preliminary data.</text>
</comment>
<proteinExistence type="predicted"/>
<dbReference type="InterPro" id="IPR044076">
    <property type="entry name" value="Ribosomal_P2"/>
</dbReference>
<dbReference type="GO" id="GO:0003735">
    <property type="term" value="F:structural constituent of ribosome"/>
    <property type="evidence" value="ECO:0007669"/>
    <property type="project" value="InterPro"/>
</dbReference>
<reference evidence="1" key="1">
    <citation type="submission" date="2021-11" db="EMBL/GenBank/DDBJ databases">
        <authorList>
            <person name="Islam A."/>
            <person name="Islam S."/>
            <person name="Flora M.S."/>
            <person name="Rahman M."/>
            <person name="Ziaur R.M."/>
            <person name="Epstein J.H."/>
            <person name="Hassan M."/>
            <person name="Klassen M."/>
            <person name="Woodard K."/>
            <person name="Webb A."/>
            <person name="Webby R.J."/>
            <person name="El Zowalaty M.E."/>
        </authorList>
    </citation>
    <scope>NUCLEOTIDE SEQUENCE</scope>
    <source>
        <strain evidence="1">Pbs3</strain>
    </source>
</reference>
<dbReference type="PANTHER" id="PTHR21141:SF5">
    <property type="entry name" value="LARGE RIBOSOMAL SUBUNIT PROTEIN P2"/>
    <property type="match status" value="1"/>
</dbReference>
<organism evidence="1 2">
    <name type="scientific">Peronospora belbahrii</name>
    <dbReference type="NCBI Taxonomy" id="622444"/>
    <lineage>
        <taxon>Eukaryota</taxon>
        <taxon>Sar</taxon>
        <taxon>Stramenopiles</taxon>
        <taxon>Oomycota</taxon>
        <taxon>Peronosporomycetes</taxon>
        <taxon>Peronosporales</taxon>
        <taxon>Peronosporaceae</taxon>
        <taxon>Peronospora</taxon>
    </lineage>
</organism>
<accession>A0AAU9KNF5</accession>
<dbReference type="GO" id="GO:0022625">
    <property type="term" value="C:cytosolic large ribosomal subunit"/>
    <property type="evidence" value="ECO:0007669"/>
    <property type="project" value="InterPro"/>
</dbReference>
<gene>
    <name evidence="1" type="ORF">PBS003_LOCUS590</name>
</gene>
<dbReference type="Pfam" id="PF00428">
    <property type="entry name" value="Ribosomal_60s"/>
    <property type="match status" value="1"/>
</dbReference>
<name>A0AAU9KNF5_9STRA</name>
<evidence type="ECO:0000313" key="2">
    <source>
        <dbReference type="Proteomes" id="UP001160483"/>
    </source>
</evidence>
<dbReference type="GO" id="GO:0002182">
    <property type="term" value="P:cytoplasmic translational elongation"/>
    <property type="evidence" value="ECO:0007669"/>
    <property type="project" value="InterPro"/>
</dbReference>
<dbReference type="EMBL" id="CAKKTJ010000086">
    <property type="protein sequence ID" value="CAH0473712.1"/>
    <property type="molecule type" value="Genomic_DNA"/>
</dbReference>
<evidence type="ECO:0000313" key="1">
    <source>
        <dbReference type="EMBL" id="CAH0473712.1"/>
    </source>
</evidence>
<dbReference type="Proteomes" id="UP001160483">
    <property type="component" value="Unassembled WGS sequence"/>
</dbReference>
<sequence length="126" mass="12484">MTGGELLAMITLISSTSGLDRNPAHLNLKVIQDALHCCLLACCIGCITALLKAMEGKNIEEVIAAGSKKLASFGAAGAAPAAAAAGAGAAAGGGASAAKVVEKVVEEEEEIDMGGGMDMFGGEEDY</sequence>
<dbReference type="PANTHER" id="PTHR21141">
    <property type="entry name" value="60S ACIDIC RIBOSOMAL PROTEIN FAMILY MEMBER"/>
    <property type="match status" value="1"/>
</dbReference>
<evidence type="ECO:0008006" key="3">
    <source>
        <dbReference type="Google" id="ProtNLM"/>
    </source>
</evidence>
<protein>
    <recommendedName>
        <fullName evidence="3">60S acidic ribosomal protein P2</fullName>
    </recommendedName>
</protein>